<name>A0A6J4HTG5_9PROT</name>
<organism evidence="2">
    <name type="scientific">uncultured Craurococcus sp</name>
    <dbReference type="NCBI Taxonomy" id="1135998"/>
    <lineage>
        <taxon>Bacteria</taxon>
        <taxon>Pseudomonadati</taxon>
        <taxon>Pseudomonadota</taxon>
        <taxon>Alphaproteobacteria</taxon>
        <taxon>Acetobacterales</taxon>
        <taxon>Acetobacteraceae</taxon>
        <taxon>Craurococcus</taxon>
        <taxon>environmental samples</taxon>
    </lineage>
</organism>
<evidence type="ECO:0000313" key="2">
    <source>
        <dbReference type="EMBL" id="CAA9231399.1"/>
    </source>
</evidence>
<reference evidence="2" key="1">
    <citation type="submission" date="2020-02" db="EMBL/GenBank/DDBJ databases">
        <authorList>
            <person name="Meier V. D."/>
        </authorList>
    </citation>
    <scope>NUCLEOTIDE SEQUENCE</scope>
    <source>
        <strain evidence="2">AVDCRST_MAG27</strain>
    </source>
</reference>
<dbReference type="EMBL" id="CADCTD010000041">
    <property type="protein sequence ID" value="CAA9231399.1"/>
    <property type="molecule type" value="Genomic_DNA"/>
</dbReference>
<evidence type="ECO:0000256" key="1">
    <source>
        <dbReference type="SAM" id="MobiDB-lite"/>
    </source>
</evidence>
<dbReference type="AlphaFoldDB" id="A0A6J4HTG5"/>
<feature type="non-terminal residue" evidence="2">
    <location>
        <position position="1"/>
    </location>
</feature>
<sequence length="46" mass="4538">CRTAGRCPSWRGASSAPASSAPASATWPTTAPSWTGSTRTCSAAPA</sequence>
<accession>A0A6J4HTG5</accession>
<feature type="region of interest" description="Disordered" evidence="1">
    <location>
        <begin position="1"/>
        <end position="46"/>
    </location>
</feature>
<feature type="compositionally biased region" description="Low complexity" evidence="1">
    <location>
        <begin position="12"/>
        <end position="38"/>
    </location>
</feature>
<feature type="non-terminal residue" evidence="2">
    <location>
        <position position="46"/>
    </location>
</feature>
<proteinExistence type="predicted"/>
<gene>
    <name evidence="2" type="ORF">AVDCRST_MAG27-891</name>
</gene>
<protein>
    <submittedName>
        <fullName evidence="2">Uncharacterized protein</fullName>
    </submittedName>
</protein>